<dbReference type="RefSeq" id="WP_006825887.1">
    <property type="nucleotide sequence ID" value="NZ_AOIL01000037.1"/>
</dbReference>
<dbReference type="PROSITE" id="PS51677">
    <property type="entry name" value="NODB"/>
    <property type="match status" value="1"/>
</dbReference>
<dbReference type="Gene3D" id="3.20.20.370">
    <property type="entry name" value="Glycoside hydrolase/deacetylase"/>
    <property type="match status" value="1"/>
</dbReference>
<dbReference type="CDD" id="cd10970">
    <property type="entry name" value="CE4_DAC_u1_6s"/>
    <property type="match status" value="1"/>
</dbReference>
<dbReference type="SUPFAM" id="SSF88713">
    <property type="entry name" value="Glycoside hydrolase/deacetylase"/>
    <property type="match status" value="1"/>
</dbReference>
<organism evidence="4 5">
    <name type="scientific">Natrialba taiwanensis DSM 12281</name>
    <dbReference type="NCBI Taxonomy" id="1230458"/>
    <lineage>
        <taxon>Archaea</taxon>
        <taxon>Methanobacteriati</taxon>
        <taxon>Methanobacteriota</taxon>
        <taxon>Stenosarchaea group</taxon>
        <taxon>Halobacteria</taxon>
        <taxon>Halobacteriales</taxon>
        <taxon>Natrialbaceae</taxon>
        <taxon>Natrialba</taxon>
    </lineage>
</organism>
<evidence type="ECO:0000313" key="4">
    <source>
        <dbReference type="EMBL" id="ELY91485.1"/>
    </source>
</evidence>
<dbReference type="OrthoDB" id="10436at2157"/>
<comment type="subcellular location">
    <subcellularLocation>
        <location evidence="1">Secreted</location>
    </subcellularLocation>
</comment>
<name>L9ZYA4_9EURY</name>
<gene>
    <name evidence="4" type="ORF">C484_10671</name>
</gene>
<dbReference type="InterPro" id="IPR002509">
    <property type="entry name" value="NODB_dom"/>
</dbReference>
<dbReference type="Pfam" id="PF01522">
    <property type="entry name" value="Polysacc_deac_1"/>
    <property type="match status" value="1"/>
</dbReference>
<accession>L9ZYA4</accession>
<dbReference type="GO" id="GO:0005975">
    <property type="term" value="P:carbohydrate metabolic process"/>
    <property type="evidence" value="ECO:0007669"/>
    <property type="project" value="InterPro"/>
</dbReference>
<dbReference type="InterPro" id="IPR051398">
    <property type="entry name" value="Polysacch_Deacetylase"/>
</dbReference>
<feature type="domain" description="NodB homology" evidence="3">
    <location>
        <begin position="282"/>
        <end position="497"/>
    </location>
</feature>
<dbReference type="Proteomes" id="UP000011648">
    <property type="component" value="Unassembled WGS sequence"/>
</dbReference>
<dbReference type="PANTHER" id="PTHR34216">
    <property type="match status" value="1"/>
</dbReference>
<evidence type="ECO:0000256" key="2">
    <source>
        <dbReference type="ARBA" id="ARBA00022729"/>
    </source>
</evidence>
<dbReference type="Gene3D" id="2.60.120.260">
    <property type="entry name" value="Galactose-binding domain-like"/>
    <property type="match status" value="1"/>
</dbReference>
<keyword evidence="5" id="KW-1185">Reference proteome</keyword>
<evidence type="ECO:0000313" key="5">
    <source>
        <dbReference type="Proteomes" id="UP000011648"/>
    </source>
</evidence>
<sequence>MTTWLESSNTLQDGTPVSRRIKIPEISEEVWFTDNAYAEVSDDVADILANNIGSISKVSEPTDPGTYYNDDNANTTIEIIVEDGTFDALTAESVDADTATITATDTTGELQTQRDVESWYSTRGGPVATMPPAASLFEDLSEWYVSVGSLSASTNNVYRGSQSGHLTSPDSDTAVIRYTFSSAVDLTNINPSISARSPVDKLLRVEVRYRDSNGNTVTHRNLYAQKNAVGEWARHDLGVSNDGGVDLTAVSEVDVRIITNDGSNGIDVYLDDLRFVEGLDKGIVILTYDDGRSSVYENALPNHEKYGLPGGIGVMTGSVGDSGYMTWDQIGEFEAAGWDVNNHQVTNTDLTGMTESEVDEQLRPAKRELIENGVTNGLDVVYYRGGNYDTTAVEATEKHADLAFTTGSKSSAVTSPAPTSPLTMNRWFPRSDTAGVSTMLDYAETYNDLLVLGWHTVGTTDDEITTADHDSVLSDIVSRNLTVLTPSQFAATQSNHW</sequence>
<protein>
    <submittedName>
        <fullName evidence="4">Polysaccharide deacetylase</fullName>
    </submittedName>
</protein>
<evidence type="ECO:0000259" key="3">
    <source>
        <dbReference type="PROSITE" id="PS51677"/>
    </source>
</evidence>
<dbReference type="EMBL" id="AOIL01000037">
    <property type="protein sequence ID" value="ELY91485.1"/>
    <property type="molecule type" value="Genomic_DNA"/>
</dbReference>
<evidence type="ECO:0000256" key="1">
    <source>
        <dbReference type="ARBA" id="ARBA00004613"/>
    </source>
</evidence>
<dbReference type="GO" id="GO:0016810">
    <property type="term" value="F:hydrolase activity, acting on carbon-nitrogen (but not peptide) bonds"/>
    <property type="evidence" value="ECO:0007669"/>
    <property type="project" value="InterPro"/>
</dbReference>
<dbReference type="PANTHER" id="PTHR34216:SF3">
    <property type="entry name" value="POLY-BETA-1,6-N-ACETYL-D-GLUCOSAMINE N-DEACETYLASE"/>
    <property type="match status" value="1"/>
</dbReference>
<dbReference type="InterPro" id="IPR011330">
    <property type="entry name" value="Glyco_hydro/deAcase_b/a-brl"/>
</dbReference>
<comment type="caution">
    <text evidence="4">The sequence shown here is derived from an EMBL/GenBank/DDBJ whole genome shotgun (WGS) entry which is preliminary data.</text>
</comment>
<proteinExistence type="predicted"/>
<reference evidence="4 5" key="1">
    <citation type="journal article" date="2014" name="PLoS Genet.">
        <title>Phylogenetically driven sequencing of extremely halophilic archaea reveals strategies for static and dynamic osmo-response.</title>
        <authorList>
            <person name="Becker E.A."/>
            <person name="Seitzer P.M."/>
            <person name="Tritt A."/>
            <person name="Larsen D."/>
            <person name="Krusor M."/>
            <person name="Yao A.I."/>
            <person name="Wu D."/>
            <person name="Madern D."/>
            <person name="Eisen J.A."/>
            <person name="Darling A.E."/>
            <person name="Facciotti M.T."/>
        </authorList>
    </citation>
    <scope>NUCLEOTIDE SEQUENCE [LARGE SCALE GENOMIC DNA]</scope>
    <source>
        <strain evidence="4 5">DSM 12281</strain>
    </source>
</reference>
<dbReference type="PATRIC" id="fig|1230458.4.peg.2143"/>
<dbReference type="AlphaFoldDB" id="L9ZYA4"/>
<dbReference type="GO" id="GO:0005576">
    <property type="term" value="C:extracellular region"/>
    <property type="evidence" value="ECO:0007669"/>
    <property type="project" value="UniProtKB-SubCell"/>
</dbReference>
<keyword evidence="2" id="KW-0732">Signal</keyword>